<reference evidence="1" key="1">
    <citation type="submission" date="2020-02" db="EMBL/GenBank/DDBJ databases">
        <authorList>
            <person name="Meier V. D."/>
        </authorList>
    </citation>
    <scope>NUCLEOTIDE SEQUENCE</scope>
    <source>
        <strain evidence="1">AVDCRST_MAG78</strain>
    </source>
</reference>
<organism evidence="1">
    <name type="scientific">uncultured Rubrobacteraceae bacterium</name>
    <dbReference type="NCBI Taxonomy" id="349277"/>
    <lineage>
        <taxon>Bacteria</taxon>
        <taxon>Bacillati</taxon>
        <taxon>Actinomycetota</taxon>
        <taxon>Rubrobacteria</taxon>
        <taxon>Rubrobacterales</taxon>
        <taxon>Rubrobacteraceae</taxon>
        <taxon>environmental samples</taxon>
    </lineage>
</organism>
<proteinExistence type="predicted"/>
<evidence type="ECO:0000313" key="1">
    <source>
        <dbReference type="EMBL" id="CAA9404370.1"/>
    </source>
</evidence>
<protein>
    <submittedName>
        <fullName evidence="1">Uncharacterized protein</fullName>
    </submittedName>
</protein>
<accession>A0A6J4P994</accession>
<gene>
    <name evidence="1" type="ORF">AVDCRST_MAG78-24</name>
</gene>
<sequence length="64" mass="7848">MDDKQEYLRWLEEMWDVQKFDLQGSTEREEERTEEVLEMFRGLARLSKRSVEPPHFPPHDPSER</sequence>
<dbReference type="EMBL" id="CADCVB010000002">
    <property type="protein sequence ID" value="CAA9404370.1"/>
    <property type="molecule type" value="Genomic_DNA"/>
</dbReference>
<name>A0A6J4P994_9ACTN</name>
<dbReference type="AlphaFoldDB" id="A0A6J4P994"/>